<reference evidence="1" key="2">
    <citation type="submission" date="2017-07" db="EMBL/GenBank/DDBJ databases">
        <title>WGS assembly of Populus trichocarpa.</title>
        <authorList>
            <person name="Tuskan G."/>
            <person name="Difazio S."/>
            <person name="Jansson S."/>
            <person name="Bohlmann J."/>
            <person name="Grigoriev I."/>
            <person name="Hellsten U."/>
            <person name="Putnam N."/>
            <person name="Ralph S."/>
            <person name="Rombauts S."/>
            <person name="Salamov A."/>
            <person name="Schein J."/>
            <person name="Sterck L."/>
            <person name="Aerts A."/>
            <person name="Bhalerao R."/>
            <person name="Bhalerao R."/>
            <person name="Blaudez D."/>
            <person name="Boerjan W."/>
            <person name="Brun A."/>
            <person name="Brunner A."/>
            <person name="Busov V."/>
            <person name="Campbell M."/>
            <person name="Carlson J."/>
            <person name="Chalot M."/>
            <person name="Chapman J."/>
            <person name="Chen G."/>
            <person name="Cooper D."/>
            <person name="Coutinho P."/>
            <person name="Couturier J."/>
            <person name="Covert S."/>
            <person name="Cronk Q."/>
            <person name="Cunningham R."/>
            <person name="Davis J."/>
            <person name="Degroeve S."/>
            <person name="Dejardin A."/>
            <person name="Depamphilis C."/>
            <person name="Detter J."/>
            <person name="Dirks B."/>
            <person name="Dubchak I."/>
            <person name="Duplessis S."/>
            <person name="Ehlting J."/>
            <person name="Ellis B."/>
            <person name="Gendler K."/>
            <person name="Goodstein D."/>
            <person name="Gribskov M."/>
            <person name="Grimwood J."/>
            <person name="Groover A."/>
            <person name="Gunter L."/>
            <person name="Hamberger B."/>
            <person name="Heinze B."/>
            <person name="Helariutta Y."/>
            <person name="Henrissat B."/>
            <person name="Holligan D."/>
            <person name="Holt R."/>
            <person name="Huang W."/>
            <person name="Islam-Faridi N."/>
            <person name="Jones S."/>
            <person name="Jones-Rhoades M."/>
            <person name="Jorgensen R."/>
            <person name="Joshi C."/>
            <person name="Kangasjarvi J."/>
            <person name="Karlsson J."/>
            <person name="Kelleher C."/>
            <person name="Kirkpatrick R."/>
            <person name="Kirst M."/>
            <person name="Kohler A."/>
            <person name="Kalluri U."/>
            <person name="Larimer F."/>
            <person name="Leebens-Mack J."/>
            <person name="Leple J."/>
            <person name="Locascio P."/>
            <person name="Lou Y."/>
            <person name="Lucas S."/>
            <person name="Martin F."/>
            <person name="Montanini B."/>
            <person name="Napoli C."/>
            <person name="Nelson D."/>
            <person name="Nelson C."/>
            <person name="Nieminen K."/>
            <person name="Nilsson O."/>
            <person name="Pereda V."/>
            <person name="Peter G."/>
            <person name="Philippe R."/>
            <person name="Pilate G."/>
            <person name="Poliakov A."/>
            <person name="Razumovskaya J."/>
            <person name="Richardson P."/>
            <person name="Rinaldi C."/>
            <person name="Ritland K."/>
            <person name="Rouze P."/>
            <person name="Ryaboy D."/>
            <person name="Schmutz J."/>
            <person name="Schrader J."/>
            <person name="Segerman B."/>
            <person name="Shin H."/>
            <person name="Siddiqui A."/>
            <person name="Sterky F."/>
            <person name="Terry A."/>
            <person name="Tsai C."/>
            <person name="Uberbacher E."/>
            <person name="Unneberg P."/>
            <person name="Vahala J."/>
            <person name="Wall K."/>
            <person name="Wessler S."/>
            <person name="Yang G."/>
            <person name="Yin T."/>
            <person name="Douglas C."/>
            <person name="Marra M."/>
            <person name="Sandberg G."/>
            <person name="Van De Peer Y."/>
            <person name="Rokhsar D."/>
        </authorList>
    </citation>
    <scope>NUCLEOTIDE SEQUENCE</scope>
    <source>
        <strain evidence="1">Nisqually-1</strain>
    </source>
</reference>
<dbReference type="InParanoid" id="A0A2K1R941"/>
<name>A0A2K1R941_POPTR</name>
<gene>
    <name evidence="1" type="ORF">POPTR_T039700</name>
</gene>
<accession>A0A2K1R941</accession>
<reference evidence="1" key="1">
    <citation type="journal article" date="2006" name="Science">
        <title>The genome of black cottonwood, Populus trichocarpa (Torr. &amp; Gray).</title>
        <authorList>
            <person name="Tuskan G.A."/>
            <person name="Difazio S."/>
            <person name="Jansson S."/>
            <person name="Bohlmann J."/>
            <person name="Grigoriev I."/>
            <person name="Hellsten U."/>
            <person name="Putnam N."/>
            <person name="Ralph S."/>
            <person name="Rombauts S."/>
            <person name="Salamov A."/>
            <person name="Schein J."/>
            <person name="Sterck L."/>
            <person name="Aerts A."/>
            <person name="Bhalerao R.R."/>
            <person name="Bhalerao R.P."/>
            <person name="Blaudez D."/>
            <person name="Boerjan W."/>
            <person name="Brun A."/>
            <person name="Brunner A."/>
            <person name="Busov V."/>
            <person name="Campbell M."/>
            <person name="Carlson J."/>
            <person name="Chalot M."/>
            <person name="Chapman J."/>
            <person name="Chen G.L."/>
            <person name="Cooper D."/>
            <person name="Coutinho P.M."/>
            <person name="Couturier J."/>
            <person name="Covert S."/>
            <person name="Cronk Q."/>
            <person name="Cunningham R."/>
            <person name="Davis J."/>
            <person name="Degroeve S."/>
            <person name="Dejardin A."/>
            <person name="Depamphilis C."/>
            <person name="Detter J."/>
            <person name="Dirks B."/>
            <person name="Dubchak I."/>
            <person name="Duplessis S."/>
            <person name="Ehlting J."/>
            <person name="Ellis B."/>
            <person name="Gendler K."/>
            <person name="Goodstein D."/>
            <person name="Gribskov M."/>
            <person name="Grimwood J."/>
            <person name="Groover A."/>
            <person name="Gunter L."/>
            <person name="Hamberger B."/>
            <person name="Heinze B."/>
            <person name="Helariutta Y."/>
            <person name="Henrissat B."/>
            <person name="Holligan D."/>
            <person name="Holt R."/>
            <person name="Huang W."/>
            <person name="Islam-Faridi N."/>
            <person name="Jones S."/>
            <person name="Jones-Rhoades M."/>
            <person name="Jorgensen R."/>
            <person name="Joshi C."/>
            <person name="Kangasjarvi J."/>
            <person name="Karlsson J."/>
            <person name="Kelleher C."/>
            <person name="Kirkpatrick R."/>
            <person name="Kirst M."/>
            <person name="Kohler A."/>
            <person name="Kalluri U."/>
            <person name="Larimer F."/>
            <person name="Leebens-Mack J."/>
            <person name="Leple J.C."/>
            <person name="Locascio P."/>
            <person name="Lou Y."/>
            <person name="Lucas S."/>
            <person name="Martin F."/>
            <person name="Montanini B."/>
            <person name="Napoli C."/>
            <person name="Nelson D.R."/>
            <person name="Nelson C."/>
            <person name="Nieminen K."/>
            <person name="Nilsson O."/>
            <person name="Pereda V."/>
            <person name="Peter G."/>
            <person name="Philippe R."/>
            <person name="Pilate G."/>
            <person name="Poliakov A."/>
            <person name="Razumovskaya J."/>
            <person name="Richardson P."/>
            <person name="Rinaldi C."/>
            <person name="Ritland K."/>
            <person name="Rouze P."/>
            <person name="Ryaboy D."/>
            <person name="Schmutz J."/>
            <person name="Schrader J."/>
            <person name="Segerman B."/>
            <person name="Shin H."/>
            <person name="Siddiqui A."/>
            <person name="Sterky F."/>
            <person name="Terry A."/>
            <person name="Tsai C.J."/>
            <person name="Uberbacher E."/>
            <person name="Unneberg P."/>
            <person name="Vahala J."/>
            <person name="Wall K."/>
            <person name="Wessler S."/>
            <person name="Yang G."/>
            <person name="Yin T."/>
            <person name="Douglas C."/>
            <person name="Marra M."/>
            <person name="Sandberg G."/>
            <person name="Van de Peer Y."/>
            <person name="Rokhsar D."/>
        </authorList>
    </citation>
    <scope>NUCLEOTIDE SEQUENCE [LARGE SCALE GENOMIC DNA]</scope>
    <source>
        <strain evidence="1">Nisqually-1</strain>
    </source>
</reference>
<proteinExistence type="predicted"/>
<protein>
    <submittedName>
        <fullName evidence="1">Uncharacterized protein</fullName>
    </submittedName>
</protein>
<dbReference type="EMBL" id="KZ623356">
    <property type="protein sequence ID" value="PNS23773.1"/>
    <property type="molecule type" value="Genomic_DNA"/>
</dbReference>
<organism evidence="1">
    <name type="scientific">Populus trichocarpa</name>
    <name type="common">Western balsam poplar</name>
    <name type="synonym">Populus balsamifera subsp. trichocarpa</name>
    <dbReference type="NCBI Taxonomy" id="3694"/>
    <lineage>
        <taxon>Eukaryota</taxon>
        <taxon>Viridiplantae</taxon>
        <taxon>Streptophyta</taxon>
        <taxon>Embryophyta</taxon>
        <taxon>Tracheophyta</taxon>
        <taxon>Spermatophyta</taxon>
        <taxon>Magnoliopsida</taxon>
        <taxon>eudicotyledons</taxon>
        <taxon>Gunneridae</taxon>
        <taxon>Pentapetalae</taxon>
        <taxon>rosids</taxon>
        <taxon>fabids</taxon>
        <taxon>Malpighiales</taxon>
        <taxon>Salicaceae</taxon>
        <taxon>Saliceae</taxon>
        <taxon>Populus</taxon>
    </lineage>
</organism>
<sequence>MRYQGISSLDNHHQESRSACPKAFQLKSSSDFSLSSGSTLHSTHSISLAENKPLFLVVTMILLPLQSQFCMPMILLNWSLLSTSSRTIRVLLQHNASLIFRIPSSSSFISSTVFFRMSERSCLCRQTISFDLKFDRKLFPSNL</sequence>
<dbReference type="AlphaFoldDB" id="A0A2K1R941"/>
<evidence type="ECO:0000313" key="1">
    <source>
        <dbReference type="EMBL" id="PNS23773.1"/>
    </source>
</evidence>